<dbReference type="EMBL" id="MCFA01000065">
    <property type="protein sequence ID" value="ORY11023.1"/>
    <property type="molecule type" value="Genomic_DNA"/>
</dbReference>
<evidence type="ECO:0000313" key="2">
    <source>
        <dbReference type="Proteomes" id="UP000193144"/>
    </source>
</evidence>
<protein>
    <submittedName>
        <fullName evidence="1">Uncharacterized protein</fullName>
    </submittedName>
</protein>
<dbReference type="AlphaFoldDB" id="A0A1Y1ZLA6"/>
<gene>
    <name evidence="1" type="ORF">BCR34DRAFT_334438</name>
</gene>
<dbReference type="Proteomes" id="UP000193144">
    <property type="component" value="Unassembled WGS sequence"/>
</dbReference>
<sequence>METANEHYAGVHIALTVRCLQNESACPLSRPETEMKWLAGHNSMVSRGCFYIYGQESAPLIQQEPGCRRTPTLARIENAIELGTGTPLLCHRPRQHVPSVPLTRKYADDVFASSTPNMVVNHLPQQVGTHPWNPTTQAKGINGRPLPDSLDALGSCTRNPNPGSHARSRRARTHVLSTDSVASLTARFTIAYHVDSLFVGYGVRNVLRSLGFHIRRVSHRLVEHACQLRCA</sequence>
<accession>A0A1Y1ZLA6</accession>
<reference evidence="1 2" key="1">
    <citation type="submission" date="2016-07" db="EMBL/GenBank/DDBJ databases">
        <title>Pervasive Adenine N6-methylation of Active Genes in Fungi.</title>
        <authorList>
            <consortium name="DOE Joint Genome Institute"/>
            <person name="Mondo S.J."/>
            <person name="Dannebaum R.O."/>
            <person name="Kuo R.C."/>
            <person name="Labutti K."/>
            <person name="Haridas S."/>
            <person name="Kuo A."/>
            <person name="Salamov A."/>
            <person name="Ahrendt S.R."/>
            <person name="Lipzen A."/>
            <person name="Sullivan W."/>
            <person name="Andreopoulos W.B."/>
            <person name="Clum A."/>
            <person name="Lindquist E."/>
            <person name="Daum C."/>
            <person name="Ramamoorthy G.K."/>
            <person name="Gryganskyi A."/>
            <person name="Culley D."/>
            <person name="Magnuson J.K."/>
            <person name="James T.Y."/>
            <person name="O'Malley M.A."/>
            <person name="Stajich J.E."/>
            <person name="Spatafora J.W."/>
            <person name="Visel A."/>
            <person name="Grigoriev I.V."/>
        </authorList>
    </citation>
    <scope>NUCLEOTIDE SEQUENCE [LARGE SCALE GENOMIC DNA]</scope>
    <source>
        <strain evidence="1 2">CBS 115471</strain>
    </source>
</reference>
<organism evidence="1 2">
    <name type="scientific">Clohesyomyces aquaticus</name>
    <dbReference type="NCBI Taxonomy" id="1231657"/>
    <lineage>
        <taxon>Eukaryota</taxon>
        <taxon>Fungi</taxon>
        <taxon>Dikarya</taxon>
        <taxon>Ascomycota</taxon>
        <taxon>Pezizomycotina</taxon>
        <taxon>Dothideomycetes</taxon>
        <taxon>Pleosporomycetidae</taxon>
        <taxon>Pleosporales</taxon>
        <taxon>Lindgomycetaceae</taxon>
        <taxon>Clohesyomyces</taxon>
    </lineage>
</organism>
<evidence type="ECO:0000313" key="1">
    <source>
        <dbReference type="EMBL" id="ORY11023.1"/>
    </source>
</evidence>
<name>A0A1Y1ZLA6_9PLEO</name>
<comment type="caution">
    <text evidence="1">The sequence shown here is derived from an EMBL/GenBank/DDBJ whole genome shotgun (WGS) entry which is preliminary data.</text>
</comment>
<proteinExistence type="predicted"/>
<keyword evidence="2" id="KW-1185">Reference proteome</keyword>